<comment type="caution">
    <text evidence="3">The sequence shown here is derived from an EMBL/GenBank/DDBJ whole genome shotgun (WGS) entry which is preliminary data.</text>
</comment>
<feature type="region of interest" description="Disordered" evidence="1">
    <location>
        <begin position="1"/>
        <end position="54"/>
    </location>
</feature>
<evidence type="ECO:0000259" key="2">
    <source>
        <dbReference type="Pfam" id="PF00140"/>
    </source>
</evidence>
<dbReference type="EMBL" id="BART01012276">
    <property type="protein sequence ID" value="GAG79044.1"/>
    <property type="molecule type" value="Genomic_DNA"/>
</dbReference>
<organism evidence="3">
    <name type="scientific">marine sediment metagenome</name>
    <dbReference type="NCBI Taxonomy" id="412755"/>
    <lineage>
        <taxon>unclassified sequences</taxon>
        <taxon>metagenomes</taxon>
        <taxon>ecological metagenomes</taxon>
    </lineage>
</organism>
<sequence>MNLENSEDSRHFPPQNKEDERLEAESEGTTGSRALFHESEEETETEDITKPSPLWREARHLEIEKPESTLDLELETPLEQMEEQEVVDDPVRMYLHEIGRVHLLTAAE</sequence>
<dbReference type="GO" id="GO:0003677">
    <property type="term" value="F:DNA binding"/>
    <property type="evidence" value="ECO:0007669"/>
    <property type="project" value="InterPro"/>
</dbReference>
<accession>X1AB71</accession>
<name>X1AB71_9ZZZZ</name>
<dbReference type="GO" id="GO:0006352">
    <property type="term" value="P:DNA-templated transcription initiation"/>
    <property type="evidence" value="ECO:0007669"/>
    <property type="project" value="InterPro"/>
</dbReference>
<feature type="compositionally biased region" description="Basic and acidic residues" evidence="1">
    <location>
        <begin position="7"/>
        <end position="24"/>
    </location>
</feature>
<reference evidence="3" key="1">
    <citation type="journal article" date="2014" name="Front. Microbiol.">
        <title>High frequency of phylogenetically diverse reductive dehalogenase-homologous genes in deep subseafloor sedimentary metagenomes.</title>
        <authorList>
            <person name="Kawai M."/>
            <person name="Futagami T."/>
            <person name="Toyoda A."/>
            <person name="Takaki Y."/>
            <person name="Nishi S."/>
            <person name="Hori S."/>
            <person name="Arai W."/>
            <person name="Tsubouchi T."/>
            <person name="Morono Y."/>
            <person name="Uchiyama I."/>
            <person name="Ito T."/>
            <person name="Fujiyama A."/>
            <person name="Inagaki F."/>
            <person name="Takami H."/>
        </authorList>
    </citation>
    <scope>NUCLEOTIDE SEQUENCE</scope>
    <source>
        <strain evidence="3">Expedition CK06-06</strain>
    </source>
</reference>
<proteinExistence type="predicted"/>
<protein>
    <recommendedName>
        <fullName evidence="2">RNA polymerase sigma-70 region 1.2 domain-containing protein</fullName>
    </recommendedName>
</protein>
<dbReference type="InterPro" id="IPR009042">
    <property type="entry name" value="RNA_pol_sigma70_r1_2"/>
</dbReference>
<feature type="non-terminal residue" evidence="3">
    <location>
        <position position="108"/>
    </location>
</feature>
<feature type="domain" description="RNA polymerase sigma-70 region 1.2" evidence="2">
    <location>
        <begin position="89"/>
        <end position="108"/>
    </location>
</feature>
<dbReference type="GO" id="GO:0016987">
    <property type="term" value="F:sigma factor activity"/>
    <property type="evidence" value="ECO:0007669"/>
    <property type="project" value="InterPro"/>
</dbReference>
<evidence type="ECO:0000256" key="1">
    <source>
        <dbReference type="SAM" id="MobiDB-lite"/>
    </source>
</evidence>
<evidence type="ECO:0000313" key="3">
    <source>
        <dbReference type="EMBL" id="GAG79044.1"/>
    </source>
</evidence>
<gene>
    <name evidence="3" type="ORF">S01H4_25719</name>
</gene>
<dbReference type="AlphaFoldDB" id="X1AB71"/>
<dbReference type="Pfam" id="PF00140">
    <property type="entry name" value="Sigma70_r1_2"/>
    <property type="match status" value="1"/>
</dbReference>